<dbReference type="CDD" id="cd23763">
    <property type="entry name" value="ASKHA_ATPase_ROK"/>
    <property type="match status" value="1"/>
</dbReference>
<comment type="caution">
    <text evidence="2">The sequence shown here is derived from an EMBL/GenBank/DDBJ whole genome shotgun (WGS) entry which is preliminary data.</text>
</comment>
<gene>
    <name evidence="2" type="ORF">FZC76_06220</name>
</gene>
<proteinExistence type="inferred from homology"/>
<name>A0A5D4T2B0_9BACI</name>
<comment type="similarity">
    <text evidence="1">Belongs to the ROK (NagC/XylR) family.</text>
</comment>
<organism evidence="2 3">
    <name type="scientific">Sutcliffiella horikoshii</name>
    <dbReference type="NCBI Taxonomy" id="79883"/>
    <lineage>
        <taxon>Bacteria</taxon>
        <taxon>Bacillati</taxon>
        <taxon>Bacillota</taxon>
        <taxon>Bacilli</taxon>
        <taxon>Bacillales</taxon>
        <taxon>Bacillaceae</taxon>
        <taxon>Sutcliffiella</taxon>
    </lineage>
</organism>
<reference evidence="2 3" key="1">
    <citation type="submission" date="2019-08" db="EMBL/GenBank/DDBJ databases">
        <title>Bacillus genomes from the desert of Cuatro Cienegas, Coahuila.</title>
        <authorList>
            <person name="Olmedo-Alvarez G."/>
        </authorList>
    </citation>
    <scope>NUCLEOTIDE SEQUENCE [LARGE SCALE GENOMIC DNA]</scope>
    <source>
        <strain evidence="2 3">CH28_1T</strain>
    </source>
</reference>
<dbReference type="AlphaFoldDB" id="A0A5D4T2B0"/>
<dbReference type="Pfam" id="PF00480">
    <property type="entry name" value="ROK"/>
    <property type="match status" value="1"/>
</dbReference>
<dbReference type="STRING" id="79883.GCA_001636495_01025"/>
<evidence type="ECO:0000256" key="1">
    <source>
        <dbReference type="ARBA" id="ARBA00006479"/>
    </source>
</evidence>
<dbReference type="Proteomes" id="UP000322524">
    <property type="component" value="Unassembled WGS sequence"/>
</dbReference>
<dbReference type="InterPro" id="IPR043129">
    <property type="entry name" value="ATPase_NBD"/>
</dbReference>
<evidence type="ECO:0000313" key="2">
    <source>
        <dbReference type="EMBL" id="TYS69820.1"/>
    </source>
</evidence>
<evidence type="ECO:0000313" key="3">
    <source>
        <dbReference type="Proteomes" id="UP000322524"/>
    </source>
</evidence>
<accession>A0A5D4T2B0</accession>
<dbReference type="OrthoDB" id="9795247at2"/>
<protein>
    <submittedName>
        <fullName evidence="2">ROK family protein</fullName>
    </submittedName>
</protein>
<dbReference type="PANTHER" id="PTHR18964">
    <property type="entry name" value="ROK (REPRESSOR, ORF, KINASE) FAMILY"/>
    <property type="match status" value="1"/>
</dbReference>
<dbReference type="Gene3D" id="3.30.420.40">
    <property type="match status" value="2"/>
</dbReference>
<dbReference type="InterPro" id="IPR000600">
    <property type="entry name" value="ROK"/>
</dbReference>
<dbReference type="EMBL" id="VTEV01000002">
    <property type="protein sequence ID" value="TYS69820.1"/>
    <property type="molecule type" value="Genomic_DNA"/>
</dbReference>
<dbReference type="RefSeq" id="WP_148987381.1">
    <property type="nucleotide sequence ID" value="NZ_VTEV01000002.1"/>
</dbReference>
<dbReference type="SUPFAM" id="SSF53067">
    <property type="entry name" value="Actin-like ATPase domain"/>
    <property type="match status" value="1"/>
</dbReference>
<sequence length="295" mass="30676">MGLRIGVDLGGTNLRVALVKEDGKIVRDMERKTEVAKGPQYIIDKMIDMIREMKGDEVIKGVGVGCPGPLDPKTGVIYNPPNLPGWNNIPLANILEKSLYEHVKIDNDANAAALAEAKFGAGVGAESVYYITVSTGVGGGFVLDGKVFQGAAGYAGEIGNMIILPGGPTHNSLNAGALESLASGTAIGLSGQKGGMSGGAEEVIHLASLGNPTAQTILDNAINYLAIGIANLVHSVNPSIFVLGGGVMKSERQLLEPIKEKVKNYVYPRLKETINIVPASLGPKAGVIGSAFLIH</sequence>
<dbReference type="PANTHER" id="PTHR18964:SF149">
    <property type="entry name" value="BIFUNCTIONAL UDP-N-ACETYLGLUCOSAMINE 2-EPIMERASE_N-ACETYLMANNOSAMINE KINASE"/>
    <property type="match status" value="1"/>
</dbReference>